<dbReference type="GeneID" id="99985657"/>
<dbReference type="RefSeq" id="WP_090257291.1">
    <property type="nucleotide sequence ID" value="NZ_FOIR01000001.1"/>
</dbReference>
<organism evidence="8 9">
    <name type="scientific">Roseivirga pacifica</name>
    <dbReference type="NCBI Taxonomy" id="1267423"/>
    <lineage>
        <taxon>Bacteria</taxon>
        <taxon>Pseudomonadati</taxon>
        <taxon>Bacteroidota</taxon>
        <taxon>Cytophagia</taxon>
        <taxon>Cytophagales</taxon>
        <taxon>Roseivirgaceae</taxon>
        <taxon>Roseivirga</taxon>
    </lineage>
</organism>
<dbReference type="AlphaFoldDB" id="A0A1I0N423"/>
<evidence type="ECO:0000313" key="8">
    <source>
        <dbReference type="EMBL" id="SEV95845.1"/>
    </source>
</evidence>
<evidence type="ECO:0000256" key="4">
    <source>
        <dbReference type="ARBA" id="ARBA00023004"/>
    </source>
</evidence>
<keyword evidence="5" id="KW-0411">Iron-sulfur</keyword>
<dbReference type="InterPro" id="IPR012675">
    <property type="entry name" value="Beta-grasp_dom_sf"/>
</dbReference>
<dbReference type="GO" id="GO:0051537">
    <property type="term" value="F:2 iron, 2 sulfur cluster binding"/>
    <property type="evidence" value="ECO:0007669"/>
    <property type="project" value="UniProtKB-KW"/>
</dbReference>
<dbReference type="PANTHER" id="PTHR23426:SF65">
    <property type="entry name" value="FERREDOXIN-2, MITOCHONDRIAL"/>
    <property type="match status" value="1"/>
</dbReference>
<dbReference type="PROSITE" id="PS51085">
    <property type="entry name" value="2FE2S_FER_2"/>
    <property type="match status" value="1"/>
</dbReference>
<protein>
    <submittedName>
        <fullName evidence="8">Ferredoxin, 2Fe-2S</fullName>
    </submittedName>
</protein>
<dbReference type="OrthoDB" id="9799640at2"/>
<proteinExistence type="inferred from homology"/>
<evidence type="ECO:0000256" key="1">
    <source>
        <dbReference type="ARBA" id="ARBA00010914"/>
    </source>
</evidence>
<dbReference type="InterPro" id="IPR001055">
    <property type="entry name" value="Adrenodoxin-like"/>
</dbReference>
<evidence type="ECO:0000256" key="5">
    <source>
        <dbReference type="ARBA" id="ARBA00023014"/>
    </source>
</evidence>
<keyword evidence="3" id="KW-0479">Metal-binding</keyword>
<evidence type="ECO:0000256" key="2">
    <source>
        <dbReference type="ARBA" id="ARBA00022714"/>
    </source>
</evidence>
<dbReference type="Pfam" id="PF00111">
    <property type="entry name" value="Fer2"/>
    <property type="match status" value="1"/>
</dbReference>
<keyword evidence="2" id="KW-0001">2Fe-2S</keyword>
<gene>
    <name evidence="8" type="ORF">SAMN05216290_0918</name>
</gene>
<dbReference type="PANTHER" id="PTHR23426">
    <property type="entry name" value="FERREDOXIN/ADRENODOXIN"/>
    <property type="match status" value="1"/>
</dbReference>
<keyword evidence="9" id="KW-1185">Reference proteome</keyword>
<comment type="similarity">
    <text evidence="1">Belongs to the adrenodoxin/putidaredoxin family.</text>
</comment>
<dbReference type="EMBL" id="FOIR01000001">
    <property type="protein sequence ID" value="SEV95845.1"/>
    <property type="molecule type" value="Genomic_DNA"/>
</dbReference>
<accession>A0A1I0N423</accession>
<name>A0A1I0N423_9BACT</name>
<dbReference type="CDD" id="cd00207">
    <property type="entry name" value="fer2"/>
    <property type="match status" value="1"/>
</dbReference>
<dbReference type="GO" id="GO:0046872">
    <property type="term" value="F:metal ion binding"/>
    <property type="evidence" value="ECO:0007669"/>
    <property type="project" value="UniProtKB-KW"/>
</dbReference>
<keyword evidence="4" id="KW-0408">Iron</keyword>
<dbReference type="GO" id="GO:0140647">
    <property type="term" value="P:P450-containing electron transport chain"/>
    <property type="evidence" value="ECO:0007669"/>
    <property type="project" value="InterPro"/>
</dbReference>
<feature type="domain" description="2Fe-2S ferredoxin-type" evidence="7">
    <location>
        <begin position="2"/>
        <end position="98"/>
    </location>
</feature>
<dbReference type="InterPro" id="IPR001041">
    <property type="entry name" value="2Fe-2S_ferredoxin-type"/>
</dbReference>
<sequence>MPRILIRNLNDKVVTAKDNSTSILNIIHESGIDWMHACGAKGRCTSCKMIVHEGLDKMGEDSEAEKRFRAMGRLKDNQRLACQNQLTADLEVSVAEENKFPHMNYSE</sequence>
<dbReference type="Proteomes" id="UP000199437">
    <property type="component" value="Unassembled WGS sequence"/>
</dbReference>
<evidence type="ECO:0000313" key="9">
    <source>
        <dbReference type="Proteomes" id="UP000199437"/>
    </source>
</evidence>
<evidence type="ECO:0000256" key="3">
    <source>
        <dbReference type="ARBA" id="ARBA00022723"/>
    </source>
</evidence>
<evidence type="ECO:0000259" key="7">
    <source>
        <dbReference type="PROSITE" id="PS51085"/>
    </source>
</evidence>
<dbReference type="GO" id="GO:0009055">
    <property type="term" value="F:electron transfer activity"/>
    <property type="evidence" value="ECO:0007669"/>
    <property type="project" value="TreeGrafter"/>
</dbReference>
<evidence type="ECO:0000256" key="6">
    <source>
        <dbReference type="ARBA" id="ARBA00034078"/>
    </source>
</evidence>
<dbReference type="STRING" id="1267423.SAMN05216290_0918"/>
<dbReference type="InterPro" id="IPR036010">
    <property type="entry name" value="2Fe-2S_ferredoxin-like_sf"/>
</dbReference>
<reference evidence="9" key="1">
    <citation type="submission" date="2016-10" db="EMBL/GenBank/DDBJ databases">
        <authorList>
            <person name="Varghese N."/>
            <person name="Submissions S."/>
        </authorList>
    </citation>
    <scope>NUCLEOTIDE SEQUENCE [LARGE SCALE GENOMIC DNA]</scope>
    <source>
        <strain evidence="9">CGMCC 1.12402</strain>
    </source>
</reference>
<comment type="cofactor">
    <cofactor evidence="6">
        <name>[2Fe-2S] cluster</name>
        <dbReference type="ChEBI" id="CHEBI:190135"/>
    </cofactor>
</comment>
<dbReference type="Gene3D" id="3.10.20.30">
    <property type="match status" value="1"/>
</dbReference>
<dbReference type="SUPFAM" id="SSF54292">
    <property type="entry name" value="2Fe-2S ferredoxin-like"/>
    <property type="match status" value="1"/>
</dbReference>